<sequence length="219" mass="23963">MRGLQNDSILLMHSEDGGLGIAAVYEDSSLALWSWKEDGDDKKGTWACRGVMDLSNLVQEHEGGFRGYVELLGFAEGINVIFIGGSYVTTAKVTARFMQRRDRSSGSKVLSKEKAAKNVDIKDCYFRPVQVFHFDLPSVSAKGAKPVVEGREDGQSSSFGASSTNGGVRSLPLDPIETQLSNEESGARVRESVPIEATRKSSRVKKLNTKYLSGDWVNH</sequence>
<dbReference type="Proteomes" id="UP000324897">
    <property type="component" value="Chromosome 5"/>
</dbReference>
<dbReference type="EMBL" id="RWGY01000004">
    <property type="protein sequence ID" value="TVU48287.1"/>
    <property type="molecule type" value="Genomic_DNA"/>
</dbReference>
<accession>A0A5J9WK74</accession>
<feature type="compositionally biased region" description="Polar residues" evidence="1">
    <location>
        <begin position="155"/>
        <end position="167"/>
    </location>
</feature>
<keyword evidence="3" id="KW-1185">Reference proteome</keyword>
<feature type="non-terminal residue" evidence="2">
    <location>
        <position position="1"/>
    </location>
</feature>
<proteinExistence type="predicted"/>
<gene>
    <name evidence="2" type="ORF">EJB05_07917</name>
</gene>
<protein>
    <submittedName>
        <fullName evidence="2">Uncharacterized protein</fullName>
    </submittedName>
</protein>
<comment type="caution">
    <text evidence="2">The sequence shown here is derived from an EMBL/GenBank/DDBJ whole genome shotgun (WGS) entry which is preliminary data.</text>
</comment>
<dbReference type="OrthoDB" id="721521at2759"/>
<dbReference type="Gramene" id="TVU48287">
    <property type="protein sequence ID" value="TVU48287"/>
    <property type="gene ID" value="EJB05_07917"/>
</dbReference>
<reference evidence="2 3" key="1">
    <citation type="journal article" date="2019" name="Sci. Rep.">
        <title>A high-quality genome of Eragrostis curvula grass provides insights into Poaceae evolution and supports new strategies to enhance forage quality.</title>
        <authorList>
            <person name="Carballo J."/>
            <person name="Santos B.A.C.M."/>
            <person name="Zappacosta D."/>
            <person name="Garbus I."/>
            <person name="Selva J.P."/>
            <person name="Gallo C.A."/>
            <person name="Diaz A."/>
            <person name="Albertini E."/>
            <person name="Caccamo M."/>
            <person name="Echenique V."/>
        </authorList>
    </citation>
    <scope>NUCLEOTIDE SEQUENCE [LARGE SCALE GENOMIC DNA]</scope>
    <source>
        <strain evidence="3">cv. Victoria</strain>
        <tissue evidence="2">Leaf</tissue>
    </source>
</reference>
<evidence type="ECO:0000313" key="3">
    <source>
        <dbReference type="Proteomes" id="UP000324897"/>
    </source>
</evidence>
<feature type="compositionally biased region" description="Basic and acidic residues" evidence="1">
    <location>
        <begin position="185"/>
        <end position="199"/>
    </location>
</feature>
<evidence type="ECO:0000256" key="1">
    <source>
        <dbReference type="SAM" id="MobiDB-lite"/>
    </source>
</evidence>
<evidence type="ECO:0000313" key="2">
    <source>
        <dbReference type="EMBL" id="TVU48287.1"/>
    </source>
</evidence>
<name>A0A5J9WK74_9POAL</name>
<dbReference type="AlphaFoldDB" id="A0A5J9WK74"/>
<organism evidence="2 3">
    <name type="scientific">Eragrostis curvula</name>
    <name type="common">weeping love grass</name>
    <dbReference type="NCBI Taxonomy" id="38414"/>
    <lineage>
        <taxon>Eukaryota</taxon>
        <taxon>Viridiplantae</taxon>
        <taxon>Streptophyta</taxon>
        <taxon>Embryophyta</taxon>
        <taxon>Tracheophyta</taxon>
        <taxon>Spermatophyta</taxon>
        <taxon>Magnoliopsida</taxon>
        <taxon>Liliopsida</taxon>
        <taxon>Poales</taxon>
        <taxon>Poaceae</taxon>
        <taxon>PACMAD clade</taxon>
        <taxon>Chloridoideae</taxon>
        <taxon>Eragrostideae</taxon>
        <taxon>Eragrostidinae</taxon>
        <taxon>Eragrostis</taxon>
    </lineage>
</organism>
<feature type="region of interest" description="Disordered" evidence="1">
    <location>
        <begin position="145"/>
        <end position="204"/>
    </location>
</feature>